<feature type="compositionally biased region" description="Polar residues" evidence="1">
    <location>
        <begin position="42"/>
        <end position="56"/>
    </location>
</feature>
<accession>F4RNA4</accession>
<dbReference type="OrthoDB" id="2504051at2759"/>
<gene>
    <name evidence="2" type="ORF">MELLADRAFT_87439</name>
</gene>
<feature type="region of interest" description="Disordered" evidence="1">
    <location>
        <begin position="1"/>
        <end position="20"/>
    </location>
</feature>
<dbReference type="VEuPathDB" id="FungiDB:MELLADRAFT_87439"/>
<dbReference type="GeneID" id="18934523"/>
<evidence type="ECO:0000256" key="1">
    <source>
        <dbReference type="SAM" id="MobiDB-lite"/>
    </source>
</evidence>
<name>F4RNA4_MELLP</name>
<organism evidence="3">
    <name type="scientific">Melampsora larici-populina (strain 98AG31 / pathotype 3-4-7)</name>
    <name type="common">Poplar leaf rust fungus</name>
    <dbReference type="NCBI Taxonomy" id="747676"/>
    <lineage>
        <taxon>Eukaryota</taxon>
        <taxon>Fungi</taxon>
        <taxon>Dikarya</taxon>
        <taxon>Basidiomycota</taxon>
        <taxon>Pucciniomycotina</taxon>
        <taxon>Pucciniomycetes</taxon>
        <taxon>Pucciniales</taxon>
        <taxon>Melampsoraceae</taxon>
        <taxon>Melampsora</taxon>
    </lineage>
</organism>
<evidence type="ECO:0000313" key="2">
    <source>
        <dbReference type="EMBL" id="EGG05954.1"/>
    </source>
</evidence>
<evidence type="ECO:0000313" key="3">
    <source>
        <dbReference type="Proteomes" id="UP000001072"/>
    </source>
</evidence>
<dbReference type="InParanoid" id="F4RNA4"/>
<reference evidence="3" key="1">
    <citation type="journal article" date="2011" name="Proc. Natl. Acad. Sci. U.S.A.">
        <title>Obligate biotrophy features unraveled by the genomic analysis of rust fungi.</title>
        <authorList>
            <person name="Duplessis S."/>
            <person name="Cuomo C.A."/>
            <person name="Lin Y.-C."/>
            <person name="Aerts A."/>
            <person name="Tisserant E."/>
            <person name="Veneault-Fourrey C."/>
            <person name="Joly D.L."/>
            <person name="Hacquard S."/>
            <person name="Amselem J."/>
            <person name="Cantarel B.L."/>
            <person name="Chiu R."/>
            <person name="Coutinho P.M."/>
            <person name="Feau N."/>
            <person name="Field M."/>
            <person name="Frey P."/>
            <person name="Gelhaye E."/>
            <person name="Goldberg J."/>
            <person name="Grabherr M.G."/>
            <person name="Kodira C.D."/>
            <person name="Kohler A."/>
            <person name="Kuees U."/>
            <person name="Lindquist E.A."/>
            <person name="Lucas S.M."/>
            <person name="Mago R."/>
            <person name="Mauceli E."/>
            <person name="Morin E."/>
            <person name="Murat C."/>
            <person name="Pangilinan J.L."/>
            <person name="Park R."/>
            <person name="Pearson M."/>
            <person name="Quesneville H."/>
            <person name="Rouhier N."/>
            <person name="Sakthikumar S."/>
            <person name="Salamov A.A."/>
            <person name="Schmutz J."/>
            <person name="Selles B."/>
            <person name="Shapiro H."/>
            <person name="Tanguay P."/>
            <person name="Tuskan G.A."/>
            <person name="Henrissat B."/>
            <person name="Van de Peer Y."/>
            <person name="Rouze P."/>
            <person name="Ellis J.G."/>
            <person name="Dodds P.N."/>
            <person name="Schein J.E."/>
            <person name="Zhong S."/>
            <person name="Hamelin R.C."/>
            <person name="Grigoriev I.V."/>
            <person name="Szabo L.J."/>
            <person name="Martin F."/>
        </authorList>
    </citation>
    <scope>NUCLEOTIDE SEQUENCE [LARGE SCALE GENOMIC DNA]</scope>
    <source>
        <strain evidence="3">98AG31 / pathotype 3-4-7</strain>
    </source>
</reference>
<dbReference type="AlphaFoldDB" id="F4RNA4"/>
<sequence>MFPSSQRYQRSPMGSNYDRLSTSIIPRTRSASDAFGLDSRHQNTPNLRHRSSQNGPIQEDEPDYRAALGDTFFTPDMMRSESRPHSSGISPEENVVDPLALSNMVSTIGAQFGLTPRAISEVDKVLQQPNEQSRQIALICFLASQFPANRQSNSADQVTVTVGPPMVQPKGDLWKAEDRLRTFIRDLIKDLLMKSSIQAYSTSNSLRKHPIVESLENLVIEALMAVDCKVKANELPEGFRNSDLNAEGLVRKIVKEIAKTEKSKFQSALLDGINKPAVGSLVPKLYDLYFQLGRTRAPKSLTISNDVIWSMINLADKCRIALLRLEGTIFHLHAKNPTQPRSGPKDKADRSIWDPVDERLAWARDLPPLEQKAFYRWIIKYDNRIFTGKETFERIKTSNDIQIITQEALKEWIIQGEPPLA</sequence>
<dbReference type="EMBL" id="GL883110">
    <property type="protein sequence ID" value="EGG05954.1"/>
    <property type="molecule type" value="Genomic_DNA"/>
</dbReference>
<protein>
    <submittedName>
        <fullName evidence="2">Uncharacterized protein</fullName>
    </submittedName>
</protein>
<keyword evidence="3" id="KW-1185">Reference proteome</keyword>
<feature type="region of interest" description="Disordered" evidence="1">
    <location>
        <begin position="29"/>
        <end position="62"/>
    </location>
</feature>
<dbReference type="HOGENOM" id="CLU_652243_0_0_1"/>
<dbReference type="KEGG" id="mlr:MELLADRAFT_87439"/>
<dbReference type="Proteomes" id="UP000001072">
    <property type="component" value="Unassembled WGS sequence"/>
</dbReference>
<proteinExistence type="predicted"/>
<dbReference type="RefSeq" id="XP_007410605.1">
    <property type="nucleotide sequence ID" value="XM_007410543.1"/>
</dbReference>